<dbReference type="Pfam" id="PF02518">
    <property type="entry name" value="HATPase_c"/>
    <property type="match status" value="1"/>
</dbReference>
<dbReference type="PRINTS" id="PR00344">
    <property type="entry name" value="BCTRLSENSOR"/>
</dbReference>
<dbReference type="InterPro" id="IPR004358">
    <property type="entry name" value="Sig_transdc_His_kin-like_C"/>
</dbReference>
<comment type="subcellular location">
    <subcellularLocation>
        <location evidence="2">Cell membrane</location>
    </subcellularLocation>
</comment>
<dbReference type="Gene3D" id="3.30.565.10">
    <property type="entry name" value="Histidine kinase-like ATPase, C-terminal domain"/>
    <property type="match status" value="1"/>
</dbReference>
<dbReference type="SUPFAM" id="SSF47384">
    <property type="entry name" value="Homodimeric domain of signal transducing histidine kinase"/>
    <property type="match status" value="1"/>
</dbReference>
<keyword evidence="6 11" id="KW-0812">Transmembrane</keyword>
<dbReference type="InterPro" id="IPR036890">
    <property type="entry name" value="HATPase_C_sf"/>
</dbReference>
<dbReference type="InterPro" id="IPR003594">
    <property type="entry name" value="HATPase_dom"/>
</dbReference>
<feature type="domain" description="Histidine kinase" evidence="12">
    <location>
        <begin position="101"/>
        <end position="308"/>
    </location>
</feature>
<evidence type="ECO:0000313" key="13">
    <source>
        <dbReference type="EMBL" id="GAA1979747.1"/>
    </source>
</evidence>
<evidence type="ECO:0000259" key="12">
    <source>
        <dbReference type="PROSITE" id="PS50109"/>
    </source>
</evidence>
<keyword evidence="9" id="KW-0902">Two-component regulatory system</keyword>
<dbReference type="PANTHER" id="PTHR45436:SF5">
    <property type="entry name" value="SENSOR HISTIDINE KINASE TRCS"/>
    <property type="match status" value="1"/>
</dbReference>
<evidence type="ECO:0000256" key="10">
    <source>
        <dbReference type="ARBA" id="ARBA00023136"/>
    </source>
</evidence>
<evidence type="ECO:0000256" key="6">
    <source>
        <dbReference type="ARBA" id="ARBA00022692"/>
    </source>
</evidence>
<evidence type="ECO:0000256" key="4">
    <source>
        <dbReference type="ARBA" id="ARBA00022553"/>
    </source>
</evidence>
<keyword evidence="8 11" id="KW-1133">Transmembrane helix</keyword>
<evidence type="ECO:0000256" key="1">
    <source>
        <dbReference type="ARBA" id="ARBA00000085"/>
    </source>
</evidence>
<comment type="catalytic activity">
    <reaction evidence="1">
        <text>ATP + protein L-histidine = ADP + protein N-phospho-L-histidine.</text>
        <dbReference type="EC" id="2.7.13.3"/>
    </reaction>
</comment>
<evidence type="ECO:0000256" key="11">
    <source>
        <dbReference type="SAM" id="Phobius"/>
    </source>
</evidence>
<proteinExistence type="predicted"/>
<dbReference type="SUPFAM" id="SSF55874">
    <property type="entry name" value="ATPase domain of HSP90 chaperone/DNA topoisomerase II/histidine kinase"/>
    <property type="match status" value="1"/>
</dbReference>
<dbReference type="Pfam" id="PF00512">
    <property type="entry name" value="HisKA"/>
    <property type="match status" value="1"/>
</dbReference>
<accession>A0ABN2S3D8</accession>
<dbReference type="SMART" id="SM00388">
    <property type="entry name" value="HisKA"/>
    <property type="match status" value="1"/>
</dbReference>
<evidence type="ECO:0000256" key="8">
    <source>
        <dbReference type="ARBA" id="ARBA00022989"/>
    </source>
</evidence>
<dbReference type="InterPro" id="IPR003661">
    <property type="entry name" value="HisK_dim/P_dom"/>
</dbReference>
<keyword evidence="5" id="KW-0808">Transferase</keyword>
<dbReference type="Gene3D" id="1.10.287.130">
    <property type="match status" value="1"/>
</dbReference>
<dbReference type="EC" id="2.7.13.3" evidence="3"/>
<name>A0ABN2S3D8_9MICO</name>
<keyword evidence="14" id="KW-1185">Reference proteome</keyword>
<keyword evidence="7" id="KW-0418">Kinase</keyword>
<evidence type="ECO:0000256" key="5">
    <source>
        <dbReference type="ARBA" id="ARBA00022679"/>
    </source>
</evidence>
<feature type="transmembrane region" description="Helical" evidence="11">
    <location>
        <begin position="61"/>
        <end position="81"/>
    </location>
</feature>
<keyword evidence="10 11" id="KW-0472">Membrane</keyword>
<protein>
    <recommendedName>
        <fullName evidence="3">histidine kinase</fullName>
        <ecNumber evidence="3">2.7.13.3</ecNumber>
    </recommendedName>
</protein>
<evidence type="ECO:0000313" key="14">
    <source>
        <dbReference type="Proteomes" id="UP001500326"/>
    </source>
</evidence>
<dbReference type="InterPro" id="IPR005467">
    <property type="entry name" value="His_kinase_dom"/>
</dbReference>
<gene>
    <name evidence="13" type="ORF">GCM10009777_11470</name>
</gene>
<evidence type="ECO:0000256" key="9">
    <source>
        <dbReference type="ARBA" id="ARBA00023012"/>
    </source>
</evidence>
<dbReference type="Proteomes" id="UP001500326">
    <property type="component" value="Unassembled WGS sequence"/>
</dbReference>
<keyword evidence="4" id="KW-0597">Phosphoprotein</keyword>
<evidence type="ECO:0000256" key="2">
    <source>
        <dbReference type="ARBA" id="ARBA00004236"/>
    </source>
</evidence>
<dbReference type="RefSeq" id="WP_344059380.1">
    <property type="nucleotide sequence ID" value="NZ_BAAAOH010000001.1"/>
</dbReference>
<dbReference type="InterPro" id="IPR050428">
    <property type="entry name" value="TCS_sensor_his_kinase"/>
</dbReference>
<feature type="transmembrane region" description="Helical" evidence="11">
    <location>
        <begin position="12"/>
        <end position="33"/>
    </location>
</feature>
<dbReference type="PANTHER" id="PTHR45436">
    <property type="entry name" value="SENSOR HISTIDINE KINASE YKOH"/>
    <property type="match status" value="1"/>
</dbReference>
<dbReference type="PROSITE" id="PS50109">
    <property type="entry name" value="HIS_KIN"/>
    <property type="match status" value="1"/>
</dbReference>
<sequence>MILRRARWRLTLGFTAVQLITFAVFAVSVYAFVTTTFDFDAIEDGGSAPTAEAGFSTLRTALLIAFTGLLLIAPLSSWILAGIAMKPVAAALAAQRRFVDDASHELRTPLTAIQAQLELALLRPRSVAEYRDACEKALEATHALGAIADDLLVASEDARERSDLSFVAIGDAVQRARALLVRPDRVMIDVTGQPKVEASAAAVQRVLLNILVNACRYSVDEAPVVVRIFTKGRWAVVEVEDHGIGMTRYESRRAFDRFWQADPSRATEGSGLGLSIVQDIVNSLRGDISLSSMPGVGTVVRLRLPLSRSSHDPLRSVEATADSV</sequence>
<organism evidence="13 14">
    <name type="scientific">Microbacterium pumilum</name>
    <dbReference type="NCBI Taxonomy" id="344165"/>
    <lineage>
        <taxon>Bacteria</taxon>
        <taxon>Bacillati</taxon>
        <taxon>Actinomycetota</taxon>
        <taxon>Actinomycetes</taxon>
        <taxon>Micrococcales</taxon>
        <taxon>Microbacteriaceae</taxon>
        <taxon>Microbacterium</taxon>
    </lineage>
</organism>
<evidence type="ECO:0000256" key="7">
    <source>
        <dbReference type="ARBA" id="ARBA00022777"/>
    </source>
</evidence>
<dbReference type="CDD" id="cd00082">
    <property type="entry name" value="HisKA"/>
    <property type="match status" value="1"/>
</dbReference>
<reference evidence="13 14" key="1">
    <citation type="journal article" date="2019" name="Int. J. Syst. Evol. Microbiol.">
        <title>The Global Catalogue of Microorganisms (GCM) 10K type strain sequencing project: providing services to taxonomists for standard genome sequencing and annotation.</title>
        <authorList>
            <consortium name="The Broad Institute Genomics Platform"/>
            <consortium name="The Broad Institute Genome Sequencing Center for Infectious Disease"/>
            <person name="Wu L."/>
            <person name="Ma J."/>
        </authorList>
    </citation>
    <scope>NUCLEOTIDE SEQUENCE [LARGE SCALE GENOMIC DNA]</scope>
    <source>
        <strain evidence="13 14">JCM 14902</strain>
    </source>
</reference>
<dbReference type="EMBL" id="BAAAOH010000001">
    <property type="protein sequence ID" value="GAA1979747.1"/>
    <property type="molecule type" value="Genomic_DNA"/>
</dbReference>
<evidence type="ECO:0000256" key="3">
    <source>
        <dbReference type="ARBA" id="ARBA00012438"/>
    </source>
</evidence>
<dbReference type="InterPro" id="IPR036097">
    <property type="entry name" value="HisK_dim/P_sf"/>
</dbReference>
<comment type="caution">
    <text evidence="13">The sequence shown here is derived from an EMBL/GenBank/DDBJ whole genome shotgun (WGS) entry which is preliminary data.</text>
</comment>
<dbReference type="SMART" id="SM00387">
    <property type="entry name" value="HATPase_c"/>
    <property type="match status" value="1"/>
</dbReference>